<dbReference type="EMBL" id="JACJHX010000025">
    <property type="protein sequence ID" value="MBA9029089.1"/>
    <property type="molecule type" value="Genomic_DNA"/>
</dbReference>
<evidence type="ECO:0000256" key="1">
    <source>
        <dbReference type="SAM" id="Phobius"/>
    </source>
</evidence>
<protein>
    <submittedName>
        <fullName evidence="2">F0F1-type ATP synthase assembly protein I</fullName>
    </submittedName>
</protein>
<comment type="caution">
    <text evidence="2">The sequence shown here is derived from an EMBL/GenBank/DDBJ whole genome shotgun (WGS) entry which is preliminary data.</text>
</comment>
<dbReference type="Pfam" id="PF10823">
    <property type="entry name" value="DUF2568"/>
    <property type="match status" value="1"/>
</dbReference>
<dbReference type="InterPro" id="IPR021214">
    <property type="entry name" value="DUF2568"/>
</dbReference>
<feature type="transmembrane region" description="Helical" evidence="1">
    <location>
        <begin position="12"/>
        <end position="30"/>
    </location>
</feature>
<keyword evidence="1" id="KW-0472">Membrane</keyword>
<sequence>MILDVAKLINLGQRFILEICALVVYGYWGFKIGNSGFIKGLLCIIIPVGIAVIWGGFGSPKASIQLSEPLHLVLEVIIFLVPVGLLFSLNEIKLAMVYGIIVIINRILIYIWGQ</sequence>
<name>A0ABR6CVN5_9BACI</name>
<organism evidence="2 3">
    <name type="scientific">Peribacillus huizhouensis</name>
    <dbReference type="NCBI Taxonomy" id="1501239"/>
    <lineage>
        <taxon>Bacteria</taxon>
        <taxon>Bacillati</taxon>
        <taxon>Bacillota</taxon>
        <taxon>Bacilli</taxon>
        <taxon>Bacillales</taxon>
        <taxon>Bacillaceae</taxon>
        <taxon>Peribacillus</taxon>
    </lineage>
</organism>
<accession>A0ABR6CVN5</accession>
<keyword evidence="3" id="KW-1185">Reference proteome</keyword>
<dbReference type="RefSeq" id="WP_182503960.1">
    <property type="nucleotide sequence ID" value="NZ_JACJHX010000025.1"/>
</dbReference>
<keyword evidence="1" id="KW-0812">Transmembrane</keyword>
<reference evidence="2 3" key="1">
    <citation type="submission" date="2020-08" db="EMBL/GenBank/DDBJ databases">
        <title>Genomic Encyclopedia of Type Strains, Phase IV (KMG-IV): sequencing the most valuable type-strain genomes for metagenomic binning, comparative biology and taxonomic classification.</title>
        <authorList>
            <person name="Goeker M."/>
        </authorList>
    </citation>
    <scope>NUCLEOTIDE SEQUENCE [LARGE SCALE GENOMIC DNA]</scope>
    <source>
        <strain evidence="2 3">DSM 105481</strain>
    </source>
</reference>
<feature type="transmembrane region" description="Helical" evidence="1">
    <location>
        <begin position="69"/>
        <end position="89"/>
    </location>
</feature>
<dbReference type="Proteomes" id="UP000626697">
    <property type="component" value="Unassembled WGS sequence"/>
</dbReference>
<proteinExistence type="predicted"/>
<keyword evidence="1" id="KW-1133">Transmembrane helix</keyword>
<evidence type="ECO:0000313" key="2">
    <source>
        <dbReference type="EMBL" id="MBA9029089.1"/>
    </source>
</evidence>
<evidence type="ECO:0000313" key="3">
    <source>
        <dbReference type="Proteomes" id="UP000626697"/>
    </source>
</evidence>
<feature type="transmembrane region" description="Helical" evidence="1">
    <location>
        <begin position="95"/>
        <end position="113"/>
    </location>
</feature>
<feature type="transmembrane region" description="Helical" evidence="1">
    <location>
        <begin position="36"/>
        <end position="57"/>
    </location>
</feature>
<gene>
    <name evidence="2" type="ORF">HNP81_004433</name>
</gene>